<keyword evidence="12" id="KW-1185">Reference proteome</keyword>
<comment type="catalytic activity">
    <reaction evidence="8 9">
        <text>(1S,2R)-1-C-(indol-3-yl)glycerol 3-phosphate + L-serine = D-glyceraldehyde 3-phosphate + L-tryptophan + H2O</text>
        <dbReference type="Rhea" id="RHEA:10532"/>
        <dbReference type="ChEBI" id="CHEBI:15377"/>
        <dbReference type="ChEBI" id="CHEBI:33384"/>
        <dbReference type="ChEBI" id="CHEBI:57912"/>
        <dbReference type="ChEBI" id="CHEBI:58866"/>
        <dbReference type="ChEBI" id="CHEBI:59776"/>
        <dbReference type="EC" id="4.2.1.20"/>
    </reaction>
</comment>
<evidence type="ECO:0000313" key="11">
    <source>
        <dbReference type="EMBL" id="ASO19533.1"/>
    </source>
</evidence>
<sequence length="271" mass="28324">MSRLAPMFADCRAEGRAALIGYLPAGYPTVPGSADLFRTMIDAGVDLVEIGVPYSDPVMDGPVIQRAAESALRGGFRLRDVFEVVESVASAGGRAVVMTYWNPVHRYGVDAFARDLASAGGLGMITPDLIPDEAGDWLAAADDHRLDRIFLIAPSSSEERISMTAEASSGFVYATAVMGVTGARDAVGSEAWSTVRRARAHTTLPIGVGLGVRSGDQAAEIAGFSDAVIVGSAFVSRVGGVDREPSGAQAEVRELAAELASGVRRRTARPA</sequence>
<dbReference type="GO" id="GO:0005829">
    <property type="term" value="C:cytosol"/>
    <property type="evidence" value="ECO:0007669"/>
    <property type="project" value="TreeGrafter"/>
</dbReference>
<evidence type="ECO:0000256" key="2">
    <source>
        <dbReference type="ARBA" id="ARBA00004733"/>
    </source>
</evidence>
<keyword evidence="5 9" id="KW-0822">Tryptophan biosynthesis</keyword>
<evidence type="ECO:0000256" key="10">
    <source>
        <dbReference type="RuleBase" id="RU003662"/>
    </source>
</evidence>
<evidence type="ECO:0000256" key="4">
    <source>
        <dbReference type="ARBA" id="ARBA00022605"/>
    </source>
</evidence>
<proteinExistence type="inferred from homology"/>
<keyword evidence="4 9" id="KW-0028">Amino-acid biosynthesis</keyword>
<dbReference type="EMBL" id="CP022521">
    <property type="protein sequence ID" value="ASO19533.1"/>
    <property type="molecule type" value="Genomic_DNA"/>
</dbReference>
<gene>
    <name evidence="9 11" type="primary">trpA</name>
    <name evidence="11" type="ORF">AHOG_09445</name>
</gene>
<dbReference type="EC" id="4.2.1.20" evidence="9"/>
<dbReference type="PANTHER" id="PTHR43406">
    <property type="entry name" value="TRYPTOPHAN SYNTHASE, ALPHA CHAIN"/>
    <property type="match status" value="1"/>
</dbReference>
<dbReference type="InterPro" id="IPR018204">
    <property type="entry name" value="Trp_synthase_alpha_AS"/>
</dbReference>
<evidence type="ECO:0000313" key="12">
    <source>
        <dbReference type="Proteomes" id="UP000204221"/>
    </source>
</evidence>
<evidence type="ECO:0000256" key="3">
    <source>
        <dbReference type="ARBA" id="ARBA00011270"/>
    </source>
</evidence>
<dbReference type="OrthoDB" id="9804578at2"/>
<dbReference type="GO" id="GO:0004834">
    <property type="term" value="F:tryptophan synthase activity"/>
    <property type="evidence" value="ECO:0007669"/>
    <property type="project" value="UniProtKB-UniRule"/>
</dbReference>
<protein>
    <recommendedName>
        <fullName evidence="9">Tryptophan synthase alpha chain</fullName>
        <ecNumber evidence="9">4.2.1.20</ecNumber>
    </recommendedName>
</protein>
<dbReference type="NCBIfam" id="TIGR00262">
    <property type="entry name" value="trpA"/>
    <property type="match status" value="1"/>
</dbReference>
<evidence type="ECO:0000256" key="8">
    <source>
        <dbReference type="ARBA" id="ARBA00049047"/>
    </source>
</evidence>
<dbReference type="InterPro" id="IPR013785">
    <property type="entry name" value="Aldolase_TIM"/>
</dbReference>
<dbReference type="FunFam" id="3.20.20.70:FF:000037">
    <property type="entry name" value="Tryptophan synthase alpha chain"/>
    <property type="match status" value="1"/>
</dbReference>
<accession>A0A221W1B4</accession>
<comment type="similarity">
    <text evidence="9 10">Belongs to the TrpA family.</text>
</comment>
<dbReference type="RefSeq" id="WP_093941020.1">
    <property type="nucleotide sequence ID" value="NZ_CP022521.1"/>
</dbReference>
<comment type="function">
    <text evidence="1 9">The alpha subunit is responsible for the aldol cleavage of indoleglycerol phosphate to indole and glyceraldehyde 3-phosphate.</text>
</comment>
<dbReference type="CDD" id="cd04724">
    <property type="entry name" value="Tryptophan_synthase_alpha"/>
    <property type="match status" value="1"/>
</dbReference>
<evidence type="ECO:0000256" key="7">
    <source>
        <dbReference type="ARBA" id="ARBA00023239"/>
    </source>
</evidence>
<name>A0A221W1B4_9PSEU</name>
<dbReference type="HAMAP" id="MF_00131">
    <property type="entry name" value="Trp_synth_alpha"/>
    <property type="match status" value="1"/>
</dbReference>
<dbReference type="AlphaFoldDB" id="A0A221W1B4"/>
<organism evidence="11 12">
    <name type="scientific">Actinoalloteichus hoggarensis</name>
    <dbReference type="NCBI Taxonomy" id="1470176"/>
    <lineage>
        <taxon>Bacteria</taxon>
        <taxon>Bacillati</taxon>
        <taxon>Actinomycetota</taxon>
        <taxon>Actinomycetes</taxon>
        <taxon>Pseudonocardiales</taxon>
        <taxon>Pseudonocardiaceae</taxon>
        <taxon>Actinoalloteichus</taxon>
    </lineage>
</organism>
<comment type="subunit">
    <text evidence="3 9">Tetramer of two alpha and two beta chains.</text>
</comment>
<dbReference type="InterPro" id="IPR011060">
    <property type="entry name" value="RibuloseP-bd_barrel"/>
</dbReference>
<reference evidence="11 12" key="1">
    <citation type="submission" date="2017-07" db="EMBL/GenBank/DDBJ databases">
        <title>Complete genome sequence of Actinoalloteichus hoggarensis DSM 45943, type strain of Actinoalloteichus hoggarensis.</title>
        <authorList>
            <person name="Ruckert C."/>
            <person name="Nouioui I."/>
            <person name="Willmese J."/>
            <person name="van Wezel G."/>
            <person name="Klenk H.-P."/>
            <person name="Kalinowski J."/>
            <person name="Zotchev S.B."/>
        </authorList>
    </citation>
    <scope>NUCLEOTIDE SEQUENCE [LARGE SCALE GENOMIC DNA]</scope>
    <source>
        <strain evidence="11 12">DSM 45943</strain>
    </source>
</reference>
<dbReference type="PROSITE" id="PS00167">
    <property type="entry name" value="TRP_SYNTHASE_ALPHA"/>
    <property type="match status" value="1"/>
</dbReference>
<dbReference type="InterPro" id="IPR002028">
    <property type="entry name" value="Trp_synthase_suA"/>
</dbReference>
<dbReference type="UniPathway" id="UPA00035">
    <property type="reaction ID" value="UER00044"/>
</dbReference>
<evidence type="ECO:0000256" key="6">
    <source>
        <dbReference type="ARBA" id="ARBA00023141"/>
    </source>
</evidence>
<evidence type="ECO:0000256" key="5">
    <source>
        <dbReference type="ARBA" id="ARBA00022822"/>
    </source>
</evidence>
<keyword evidence="7 9" id="KW-0456">Lyase</keyword>
<dbReference type="Pfam" id="PF00290">
    <property type="entry name" value="Trp_syntA"/>
    <property type="match status" value="1"/>
</dbReference>
<dbReference type="Gene3D" id="3.20.20.70">
    <property type="entry name" value="Aldolase class I"/>
    <property type="match status" value="1"/>
</dbReference>
<evidence type="ECO:0000256" key="1">
    <source>
        <dbReference type="ARBA" id="ARBA00003365"/>
    </source>
</evidence>
<comment type="pathway">
    <text evidence="2 9">Amino-acid biosynthesis; L-tryptophan biosynthesis; L-tryptophan from chorismate: step 5/5.</text>
</comment>
<keyword evidence="6 9" id="KW-0057">Aromatic amino acid biosynthesis</keyword>
<evidence type="ECO:0000256" key="9">
    <source>
        <dbReference type="HAMAP-Rule" id="MF_00131"/>
    </source>
</evidence>
<dbReference type="KEGG" id="ahg:AHOG_09445"/>
<dbReference type="PANTHER" id="PTHR43406:SF1">
    <property type="entry name" value="TRYPTOPHAN SYNTHASE ALPHA CHAIN, CHLOROPLASTIC"/>
    <property type="match status" value="1"/>
</dbReference>
<feature type="active site" description="Proton acceptor" evidence="9">
    <location>
        <position position="60"/>
    </location>
</feature>
<dbReference type="SUPFAM" id="SSF51366">
    <property type="entry name" value="Ribulose-phoshate binding barrel"/>
    <property type="match status" value="1"/>
</dbReference>
<dbReference type="Proteomes" id="UP000204221">
    <property type="component" value="Chromosome"/>
</dbReference>
<feature type="active site" description="Proton acceptor" evidence="9">
    <location>
        <position position="49"/>
    </location>
</feature>